<evidence type="ECO:0000256" key="3">
    <source>
        <dbReference type="ARBA" id="ARBA00012288"/>
    </source>
</evidence>
<dbReference type="CDD" id="cd00717">
    <property type="entry name" value="URO-D"/>
    <property type="match status" value="1"/>
</dbReference>
<feature type="domain" description="Uroporphyrinogen decarboxylase (URO-D)" evidence="10">
    <location>
        <begin position="35"/>
        <end position="44"/>
    </location>
</feature>
<comment type="caution">
    <text evidence="12">The sequence shown here is derived from an EMBL/GenBank/DDBJ whole genome shotgun (WGS) entry which is preliminary data.</text>
</comment>
<comment type="caution">
    <text evidence="7">Lacks conserved residue(s) required for the propagation of feature annotation.</text>
</comment>
<evidence type="ECO:0000256" key="8">
    <source>
        <dbReference type="RuleBase" id="RU000554"/>
    </source>
</evidence>
<comment type="subcellular location">
    <subcellularLocation>
        <location evidence="7">Cytoplasm</location>
    </subcellularLocation>
</comment>
<dbReference type="PROSITE" id="PS00906">
    <property type="entry name" value="UROD_1"/>
    <property type="match status" value="1"/>
</dbReference>
<dbReference type="Proteomes" id="UP001429580">
    <property type="component" value="Unassembled WGS sequence"/>
</dbReference>
<evidence type="ECO:0000256" key="5">
    <source>
        <dbReference type="ARBA" id="ARBA00023239"/>
    </source>
</evidence>
<feature type="site" description="Transition state stabilizer" evidence="7">
    <location>
        <position position="90"/>
    </location>
</feature>
<feature type="binding site" evidence="7">
    <location>
        <begin position="40"/>
        <end position="44"/>
    </location>
    <ligand>
        <name>substrate</name>
    </ligand>
</feature>
<dbReference type="PANTHER" id="PTHR21091:SF169">
    <property type="entry name" value="UROPORPHYRINOGEN DECARBOXYLASE"/>
    <property type="match status" value="1"/>
</dbReference>
<organism evidence="12 13">
    <name type="scientific">Pseudochelatococcus lubricantis</name>
    <dbReference type="NCBI Taxonomy" id="1538102"/>
    <lineage>
        <taxon>Bacteria</taxon>
        <taxon>Pseudomonadati</taxon>
        <taxon>Pseudomonadota</taxon>
        <taxon>Alphaproteobacteria</taxon>
        <taxon>Hyphomicrobiales</taxon>
        <taxon>Chelatococcaceae</taxon>
        <taxon>Pseudochelatococcus</taxon>
    </lineage>
</organism>
<keyword evidence="4 7" id="KW-0210">Decarboxylase</keyword>
<feature type="binding site" evidence="7">
    <location>
        <position position="90"/>
    </location>
    <ligand>
        <name>substrate</name>
    </ligand>
</feature>
<dbReference type="GO" id="GO:0004853">
    <property type="term" value="F:uroporphyrinogen decarboxylase activity"/>
    <property type="evidence" value="ECO:0007669"/>
    <property type="project" value="UniProtKB-EC"/>
</dbReference>
<dbReference type="Gene3D" id="3.20.20.210">
    <property type="match status" value="1"/>
</dbReference>
<evidence type="ECO:0000256" key="2">
    <source>
        <dbReference type="ARBA" id="ARBA00009935"/>
    </source>
</evidence>
<dbReference type="PROSITE" id="PS00907">
    <property type="entry name" value="UROD_2"/>
    <property type="match status" value="1"/>
</dbReference>
<protein>
    <recommendedName>
        <fullName evidence="3 7">Uroporphyrinogen decarboxylase</fullName>
        <shortName evidence="7">UPD</shortName>
        <shortName evidence="7">URO-D</shortName>
        <ecNumber evidence="3 7">4.1.1.37</ecNumber>
    </recommendedName>
</protein>
<comment type="catalytic activity">
    <reaction evidence="7 8">
        <text>uroporphyrinogen III + 4 H(+) = coproporphyrinogen III + 4 CO2</text>
        <dbReference type="Rhea" id="RHEA:19865"/>
        <dbReference type="ChEBI" id="CHEBI:15378"/>
        <dbReference type="ChEBI" id="CHEBI:16526"/>
        <dbReference type="ChEBI" id="CHEBI:57308"/>
        <dbReference type="ChEBI" id="CHEBI:57309"/>
        <dbReference type="EC" id="4.1.1.37"/>
    </reaction>
</comment>
<keyword evidence="13" id="KW-1185">Reference proteome</keyword>
<feature type="domain" description="Uroporphyrinogen decarboxylase (URO-D)" evidence="11">
    <location>
        <begin position="154"/>
        <end position="170"/>
    </location>
</feature>
<comment type="function">
    <text evidence="7">Catalyzes the decarboxylation of four acetate groups of uroporphyrinogen-III to yield coproporphyrinogen-III.</text>
</comment>
<dbReference type="InterPro" id="IPR006361">
    <property type="entry name" value="Uroporphyrinogen_deCO2ase_HemE"/>
</dbReference>
<dbReference type="SUPFAM" id="SSF51726">
    <property type="entry name" value="UROD/MetE-like"/>
    <property type="match status" value="1"/>
</dbReference>
<feature type="binding site" evidence="7">
    <location>
        <position position="337"/>
    </location>
    <ligand>
        <name>substrate</name>
    </ligand>
</feature>
<evidence type="ECO:0000313" key="12">
    <source>
        <dbReference type="EMBL" id="NIJ58388.1"/>
    </source>
</evidence>
<evidence type="ECO:0000256" key="1">
    <source>
        <dbReference type="ARBA" id="ARBA00004804"/>
    </source>
</evidence>
<keyword evidence="7" id="KW-0963">Cytoplasm</keyword>
<dbReference type="PANTHER" id="PTHR21091">
    <property type="entry name" value="METHYLTETRAHYDROFOLATE:HOMOCYSTEINE METHYLTRANSFERASE RELATED"/>
    <property type="match status" value="1"/>
</dbReference>
<evidence type="ECO:0000256" key="9">
    <source>
        <dbReference type="RuleBase" id="RU004169"/>
    </source>
</evidence>
<proteinExistence type="inferred from homology"/>
<comment type="pathway">
    <text evidence="1 7 8">Porphyrin-containing compound metabolism; protoporphyrin-IX biosynthesis; coproporphyrinogen-III from 5-aminolevulinate: step 4/4.</text>
</comment>
<evidence type="ECO:0000259" key="11">
    <source>
        <dbReference type="PROSITE" id="PS00907"/>
    </source>
</evidence>
<dbReference type="HAMAP" id="MF_00218">
    <property type="entry name" value="URO_D"/>
    <property type="match status" value="1"/>
</dbReference>
<name>A0ABX0UZQ2_9HYPH</name>
<comment type="subunit">
    <text evidence="7">Homodimer.</text>
</comment>
<feature type="binding site" evidence="7">
    <location>
        <position position="221"/>
    </location>
    <ligand>
        <name>substrate</name>
    </ligand>
</feature>
<evidence type="ECO:0000256" key="6">
    <source>
        <dbReference type="ARBA" id="ARBA00023244"/>
    </source>
</evidence>
<feature type="binding site" evidence="7">
    <location>
        <position position="166"/>
    </location>
    <ligand>
        <name>substrate</name>
    </ligand>
</feature>
<evidence type="ECO:0000259" key="10">
    <source>
        <dbReference type="PROSITE" id="PS00906"/>
    </source>
</evidence>
<keyword evidence="5 7" id="KW-0456">Lyase</keyword>
<evidence type="ECO:0000256" key="7">
    <source>
        <dbReference type="HAMAP-Rule" id="MF_00218"/>
    </source>
</evidence>
<accession>A0ABX0UZQ2</accession>
<dbReference type="NCBIfam" id="TIGR01464">
    <property type="entry name" value="hemE"/>
    <property type="match status" value="1"/>
</dbReference>
<sequence length="357" mass="38618">MSLPPRDDERIRTEPLSANIPFLRVLAGETLATPPLWMMRQAGRYLPEYRALRQKAGSFLDLCYNPEKAAEVTLQPIRRFGFDAAILFSDILVVPDALGQKVRFAEGEGPQLDPLTPEGGLATLASELDLERLAPVYETVRIVRATLPPEVALIGFAGAPWTVASYMIAGKSTPDQAPARLFAYQHPELFGEIIDRLVDATSSHLIAQIDAGAQALQIFESFAGALPPSLFRRWSLAPVGRIVHRIRSQRPGIPVIVFARGAGVGVEELAQAGIADAVGLDWTIDPWRARDSVQKLRPVQGNLDPLALLAGGDVLAGAVDDIRAALGNGPHIFNLGHGILPQTPIAHVEQMIARVRG</sequence>
<evidence type="ECO:0000256" key="4">
    <source>
        <dbReference type="ARBA" id="ARBA00022793"/>
    </source>
</evidence>
<dbReference type="Pfam" id="PF01208">
    <property type="entry name" value="URO-D"/>
    <property type="match status" value="1"/>
</dbReference>
<dbReference type="EMBL" id="JAASQI010000004">
    <property type="protein sequence ID" value="NIJ58388.1"/>
    <property type="molecule type" value="Genomic_DNA"/>
</dbReference>
<comment type="similarity">
    <text evidence="2 7 9">Belongs to the uroporphyrinogen decarboxylase family.</text>
</comment>
<evidence type="ECO:0000313" key="13">
    <source>
        <dbReference type="Proteomes" id="UP001429580"/>
    </source>
</evidence>
<keyword evidence="6 7" id="KW-0627">Porphyrin biosynthesis</keyword>
<dbReference type="InterPro" id="IPR000257">
    <property type="entry name" value="Uroporphyrinogen_deCOase"/>
</dbReference>
<gene>
    <name evidence="7" type="primary">hemE</name>
    <name evidence="12" type="ORF">FHS82_002230</name>
</gene>
<dbReference type="InterPro" id="IPR038071">
    <property type="entry name" value="UROD/MetE-like_sf"/>
</dbReference>
<dbReference type="EC" id="4.1.1.37" evidence="3 7"/>
<reference evidence="12 13" key="1">
    <citation type="submission" date="2020-03" db="EMBL/GenBank/DDBJ databases">
        <title>Genomic Encyclopedia of Type Strains, Phase IV (KMG-IV): sequencing the most valuable type-strain genomes for metagenomic binning, comparative biology and taxonomic classification.</title>
        <authorList>
            <person name="Goeker M."/>
        </authorList>
    </citation>
    <scope>NUCLEOTIDE SEQUENCE [LARGE SCALE GENOMIC DNA]</scope>
    <source>
        <strain evidence="12 13">DSM 103870</strain>
    </source>
</reference>